<evidence type="ECO:0000313" key="11">
    <source>
        <dbReference type="Proteomes" id="UP000555103"/>
    </source>
</evidence>
<keyword evidence="11" id="KW-1185">Reference proteome</keyword>
<dbReference type="PANTHER" id="PTHR11587">
    <property type="entry name" value="ARGININOSUCCINATE SYNTHASE"/>
    <property type="match status" value="1"/>
</dbReference>
<evidence type="ECO:0000256" key="1">
    <source>
        <dbReference type="ARBA" id="ARBA00004967"/>
    </source>
</evidence>
<dbReference type="InterPro" id="IPR001518">
    <property type="entry name" value="Arginosuc_synth"/>
</dbReference>
<dbReference type="GO" id="GO:0000050">
    <property type="term" value="P:urea cycle"/>
    <property type="evidence" value="ECO:0007669"/>
    <property type="project" value="TreeGrafter"/>
</dbReference>
<proteinExistence type="predicted"/>
<dbReference type="PANTHER" id="PTHR11587:SF2">
    <property type="entry name" value="ARGININOSUCCINATE SYNTHASE"/>
    <property type="match status" value="1"/>
</dbReference>
<keyword evidence="4 10" id="KW-0436">Ligase</keyword>
<evidence type="ECO:0000256" key="3">
    <source>
        <dbReference type="ARBA" id="ARBA00022571"/>
    </source>
</evidence>
<keyword evidence="3" id="KW-0055">Arginine biosynthesis</keyword>
<dbReference type="SUPFAM" id="SSF69864">
    <property type="entry name" value="Argininosuccinate synthetase, C-terminal domain"/>
    <property type="match status" value="1"/>
</dbReference>
<dbReference type="Proteomes" id="UP000555103">
    <property type="component" value="Unassembled WGS sequence"/>
</dbReference>
<protein>
    <recommendedName>
        <fullName evidence="2">argininosuccinate synthase</fullName>
        <ecNumber evidence="2">6.3.4.5</ecNumber>
    </recommendedName>
</protein>
<evidence type="ECO:0000313" key="10">
    <source>
        <dbReference type="EMBL" id="MBB4035526.1"/>
    </source>
</evidence>
<feature type="domain" description="Arginosuccinate synthase C-terminal" evidence="9">
    <location>
        <begin position="174"/>
        <end position="389"/>
    </location>
</feature>
<dbReference type="CDD" id="cd01999">
    <property type="entry name" value="ASS"/>
    <property type="match status" value="1"/>
</dbReference>
<dbReference type="PROSITE" id="PS00564">
    <property type="entry name" value="ARGININOSUCCIN_SYN_1"/>
    <property type="match status" value="1"/>
</dbReference>
<sequence>MKKKVVLAFSGGLDTSFCAKYLSADMGYDVYTAVANTGGFTPEDLKVIEEKAYKLGAIKHVSLDITHEYYEKSIKYMIFGNVLRNGTYPISVSSERIFQAIAIINYAKEIGADAVAHGSTGAGNDQVRFDLTFDVLAPGIEIITPTRDMILTREYEINYLKEHGYEADFAKMEYSINKGLWGTSIGGKETLKSEQTLPEEAYPSQLKKQGSEILTISFDKGEISAVNGEKYTDKVKAIQKIEEITSAYAIGRDMHIGDTIIGIKGRVGFEAAAPLVIINAHKMLEKHTLTKWQQYWKDQTGNWYGMFLHEAQYLEPVMRDIEAFLDSSQQNVTGKVIVELHPYRYTLVGAESDFDLMKADFGEYGEINKAWTSDDAKGFTKIYAIPTKIFHSVQEKNKK</sequence>
<organism evidence="10 11">
    <name type="scientific">Dysgonomonas hofstadii</name>
    <dbReference type="NCBI Taxonomy" id="637886"/>
    <lineage>
        <taxon>Bacteria</taxon>
        <taxon>Pseudomonadati</taxon>
        <taxon>Bacteroidota</taxon>
        <taxon>Bacteroidia</taxon>
        <taxon>Bacteroidales</taxon>
        <taxon>Dysgonomonadaceae</taxon>
        <taxon>Dysgonomonas</taxon>
    </lineage>
</organism>
<dbReference type="GO" id="GO:0000053">
    <property type="term" value="P:argininosuccinate metabolic process"/>
    <property type="evidence" value="ECO:0007669"/>
    <property type="project" value="TreeGrafter"/>
</dbReference>
<evidence type="ECO:0000256" key="7">
    <source>
        <dbReference type="ARBA" id="ARBA00022840"/>
    </source>
</evidence>
<dbReference type="GO" id="GO:0004055">
    <property type="term" value="F:argininosuccinate synthase activity"/>
    <property type="evidence" value="ECO:0007669"/>
    <property type="project" value="UniProtKB-EC"/>
</dbReference>
<evidence type="ECO:0000259" key="9">
    <source>
        <dbReference type="Pfam" id="PF20979"/>
    </source>
</evidence>
<dbReference type="Pfam" id="PF20979">
    <property type="entry name" value="Arginosuc_syn_C"/>
    <property type="match status" value="1"/>
</dbReference>
<dbReference type="GO" id="GO:0006526">
    <property type="term" value="P:L-arginine biosynthetic process"/>
    <property type="evidence" value="ECO:0007669"/>
    <property type="project" value="UniProtKB-UniPathway"/>
</dbReference>
<dbReference type="EMBL" id="JACIEP010000004">
    <property type="protein sequence ID" value="MBB4035526.1"/>
    <property type="molecule type" value="Genomic_DNA"/>
</dbReference>
<dbReference type="AlphaFoldDB" id="A0A840CJI7"/>
<dbReference type="InterPro" id="IPR014729">
    <property type="entry name" value="Rossmann-like_a/b/a_fold"/>
</dbReference>
<dbReference type="FunFam" id="3.40.50.620:FF:000019">
    <property type="entry name" value="Argininosuccinate synthase"/>
    <property type="match status" value="1"/>
</dbReference>
<dbReference type="SUPFAM" id="SSF52402">
    <property type="entry name" value="Adenine nucleotide alpha hydrolases-like"/>
    <property type="match status" value="1"/>
</dbReference>
<dbReference type="RefSeq" id="WP_183306461.1">
    <property type="nucleotide sequence ID" value="NZ_JACIEP010000004.1"/>
</dbReference>
<keyword evidence="6" id="KW-0547">Nucleotide-binding</keyword>
<evidence type="ECO:0000256" key="5">
    <source>
        <dbReference type="ARBA" id="ARBA00022605"/>
    </source>
</evidence>
<dbReference type="GO" id="GO:0005737">
    <property type="term" value="C:cytoplasm"/>
    <property type="evidence" value="ECO:0007669"/>
    <property type="project" value="TreeGrafter"/>
</dbReference>
<gene>
    <name evidence="10" type="ORF">GGR21_001419</name>
</gene>
<dbReference type="EC" id="6.3.4.5" evidence="2"/>
<accession>A0A840CJI7</accession>
<keyword evidence="7" id="KW-0067">ATP-binding</keyword>
<dbReference type="InterPro" id="IPR048268">
    <property type="entry name" value="Arginosuc_syn_C"/>
</dbReference>
<dbReference type="UniPathway" id="UPA00068">
    <property type="reaction ID" value="UER00113"/>
</dbReference>
<reference evidence="10 11" key="1">
    <citation type="submission" date="2020-08" db="EMBL/GenBank/DDBJ databases">
        <title>Genomic Encyclopedia of Type Strains, Phase IV (KMG-IV): sequencing the most valuable type-strain genomes for metagenomic binning, comparative biology and taxonomic classification.</title>
        <authorList>
            <person name="Goeker M."/>
        </authorList>
    </citation>
    <scope>NUCLEOTIDE SEQUENCE [LARGE SCALE GENOMIC DNA]</scope>
    <source>
        <strain evidence="10 11">DSM 104969</strain>
    </source>
</reference>
<dbReference type="Gene3D" id="3.40.50.620">
    <property type="entry name" value="HUPs"/>
    <property type="match status" value="1"/>
</dbReference>
<evidence type="ECO:0000256" key="2">
    <source>
        <dbReference type="ARBA" id="ARBA00012286"/>
    </source>
</evidence>
<dbReference type="InterPro" id="IPR023434">
    <property type="entry name" value="Arginosuc_synth_type_1_subfam"/>
</dbReference>
<dbReference type="Gene3D" id="3.90.1260.10">
    <property type="entry name" value="Argininosuccinate synthetase, chain A, domain 2"/>
    <property type="match status" value="1"/>
</dbReference>
<dbReference type="InterPro" id="IPR048267">
    <property type="entry name" value="Arginosuc_syn_N"/>
</dbReference>
<evidence type="ECO:0000256" key="6">
    <source>
        <dbReference type="ARBA" id="ARBA00022741"/>
    </source>
</evidence>
<keyword evidence="5" id="KW-0028">Amino-acid biosynthesis</keyword>
<evidence type="ECO:0000259" key="8">
    <source>
        <dbReference type="Pfam" id="PF00764"/>
    </source>
</evidence>
<comment type="caution">
    <text evidence="10">The sequence shown here is derived from an EMBL/GenBank/DDBJ whole genome shotgun (WGS) entry which is preliminary data.</text>
</comment>
<feature type="domain" description="Arginosuccinate synthase-like N-terminal" evidence="8">
    <location>
        <begin position="4"/>
        <end position="164"/>
    </location>
</feature>
<comment type="pathway">
    <text evidence="1">Amino-acid biosynthesis; L-arginine biosynthesis; L-arginine from L-ornithine and carbamoyl phosphate: step 2/3.</text>
</comment>
<name>A0A840CJI7_9BACT</name>
<dbReference type="Pfam" id="PF00764">
    <property type="entry name" value="Arginosuc_synth"/>
    <property type="match status" value="1"/>
</dbReference>
<dbReference type="GO" id="GO:0005524">
    <property type="term" value="F:ATP binding"/>
    <property type="evidence" value="ECO:0007669"/>
    <property type="project" value="UniProtKB-KW"/>
</dbReference>
<evidence type="ECO:0000256" key="4">
    <source>
        <dbReference type="ARBA" id="ARBA00022598"/>
    </source>
</evidence>
<dbReference type="InterPro" id="IPR024074">
    <property type="entry name" value="AS_cat/multimer_dom_body"/>
</dbReference>
<dbReference type="InterPro" id="IPR018223">
    <property type="entry name" value="Arginosuc_synth_CS"/>
</dbReference>